<feature type="transmembrane region" description="Helical" evidence="6">
    <location>
        <begin position="333"/>
        <end position="355"/>
    </location>
</feature>
<feature type="transmembrane region" description="Helical" evidence="6">
    <location>
        <begin position="274"/>
        <end position="296"/>
    </location>
</feature>
<comment type="subcellular location">
    <subcellularLocation>
        <location evidence="1">Cell membrane</location>
        <topology evidence="1">Multi-pass membrane protein</topology>
    </subcellularLocation>
</comment>
<evidence type="ECO:0000256" key="2">
    <source>
        <dbReference type="ARBA" id="ARBA00022475"/>
    </source>
</evidence>
<feature type="transmembrane region" description="Helical" evidence="6">
    <location>
        <begin position="22"/>
        <end position="48"/>
    </location>
</feature>
<gene>
    <name evidence="7" type="ORF">KGQ19_37740</name>
</gene>
<reference evidence="7 8" key="1">
    <citation type="submission" date="2020-02" db="EMBL/GenBank/DDBJ databases">
        <title>Acidophilic actinobacteria isolated from forest soil.</title>
        <authorList>
            <person name="Golinska P."/>
        </authorList>
    </citation>
    <scope>NUCLEOTIDE SEQUENCE [LARGE SCALE GENOMIC DNA]</scope>
    <source>
        <strain evidence="7 8">NL8</strain>
    </source>
</reference>
<name>A0ABS5L385_9ACTN</name>
<organism evidence="7 8">
    <name type="scientific">Catenulispora pinistramenti</name>
    <dbReference type="NCBI Taxonomy" id="2705254"/>
    <lineage>
        <taxon>Bacteria</taxon>
        <taxon>Bacillati</taxon>
        <taxon>Actinomycetota</taxon>
        <taxon>Actinomycetes</taxon>
        <taxon>Catenulisporales</taxon>
        <taxon>Catenulisporaceae</taxon>
        <taxon>Catenulispora</taxon>
    </lineage>
</organism>
<evidence type="ECO:0000256" key="6">
    <source>
        <dbReference type="SAM" id="Phobius"/>
    </source>
</evidence>
<evidence type="ECO:0000256" key="3">
    <source>
        <dbReference type="ARBA" id="ARBA00022692"/>
    </source>
</evidence>
<evidence type="ECO:0000313" key="8">
    <source>
        <dbReference type="Proteomes" id="UP000730482"/>
    </source>
</evidence>
<feature type="transmembrane region" description="Helical" evidence="6">
    <location>
        <begin position="308"/>
        <end position="327"/>
    </location>
</feature>
<dbReference type="Pfam" id="PF07690">
    <property type="entry name" value="MFS_1"/>
    <property type="match status" value="1"/>
</dbReference>
<evidence type="ECO:0000256" key="4">
    <source>
        <dbReference type="ARBA" id="ARBA00022989"/>
    </source>
</evidence>
<dbReference type="InterPro" id="IPR011701">
    <property type="entry name" value="MFS"/>
</dbReference>
<proteinExistence type="predicted"/>
<feature type="transmembrane region" description="Helical" evidence="6">
    <location>
        <begin position="147"/>
        <end position="170"/>
    </location>
</feature>
<dbReference type="Gene3D" id="1.20.1250.20">
    <property type="entry name" value="MFS general substrate transporter like domains"/>
    <property type="match status" value="1"/>
</dbReference>
<keyword evidence="5 6" id="KW-0472">Membrane</keyword>
<comment type="caution">
    <text evidence="7">The sequence shown here is derived from an EMBL/GenBank/DDBJ whole genome shotgun (WGS) entry which is preliminary data.</text>
</comment>
<keyword evidence="4 6" id="KW-1133">Transmembrane helix</keyword>
<keyword evidence="2" id="KW-1003">Cell membrane</keyword>
<keyword evidence="3 6" id="KW-0812">Transmembrane</keyword>
<dbReference type="RefSeq" id="WP_212018368.1">
    <property type="nucleotide sequence ID" value="NZ_JAAFYZ010000199.1"/>
</dbReference>
<accession>A0ABS5L385</accession>
<protein>
    <submittedName>
        <fullName evidence="7">MFS transporter</fullName>
    </submittedName>
</protein>
<feature type="transmembrane region" description="Helical" evidence="6">
    <location>
        <begin position="86"/>
        <end position="105"/>
    </location>
</feature>
<dbReference type="InterPro" id="IPR036259">
    <property type="entry name" value="MFS_trans_sf"/>
</dbReference>
<dbReference type="PANTHER" id="PTHR23513">
    <property type="entry name" value="INTEGRAL MEMBRANE EFFLUX PROTEIN-RELATED"/>
    <property type="match status" value="1"/>
</dbReference>
<dbReference type="PANTHER" id="PTHR23513:SF17">
    <property type="entry name" value="MEMBRANE PROTEIN"/>
    <property type="match status" value="1"/>
</dbReference>
<sequence length="425" mass="42564">MTAIANRAALPRQIPAMRNPQYLRLLGGATMSALGDQFWYVALAYAAVRAASPAAAGVVLSVSSIPRLLLVLFGGVIVDRFDARKLMIGSDALRAVVCLAAAALVTRLPGLGLLAVVAVVFGIVDALFLPASVALRPRLLEPHQYSGGAVLWTLSGRLALTVGAPLGGLVAASAGLGAALMVDAVSFVVSVASLVGLRSRAEAGTSTATDAAAAAAAKSAARKEPFGRSFVAGLRYITHHPVLGPYVLWLALTNIGMVGPLNVGAALLATRRGWGAPGMGLLLTGFGVGAAVGAVVMGKVRIPGGLGTWLVVAGVIQGMAGAAMGLAPGLAYAVAATGAVGVLSSAMGVPATVVMQTECDDAFRGRVGSVTTLISLGIVPLTMGLMGVAAGLVGVSTAFVLSGSVEALALVCLVSRSFRTVRAPQ</sequence>
<dbReference type="CDD" id="cd06173">
    <property type="entry name" value="MFS_MefA_like"/>
    <property type="match status" value="1"/>
</dbReference>
<feature type="transmembrane region" description="Helical" evidence="6">
    <location>
        <begin position="367"/>
        <end position="386"/>
    </location>
</feature>
<evidence type="ECO:0000256" key="5">
    <source>
        <dbReference type="ARBA" id="ARBA00023136"/>
    </source>
</evidence>
<feature type="transmembrane region" description="Helical" evidence="6">
    <location>
        <begin position="176"/>
        <end position="197"/>
    </location>
</feature>
<feature type="transmembrane region" description="Helical" evidence="6">
    <location>
        <begin position="246"/>
        <end position="268"/>
    </location>
</feature>
<dbReference type="EMBL" id="JAAFYZ010000199">
    <property type="protein sequence ID" value="MBS2552614.1"/>
    <property type="molecule type" value="Genomic_DNA"/>
</dbReference>
<evidence type="ECO:0000313" key="7">
    <source>
        <dbReference type="EMBL" id="MBS2552614.1"/>
    </source>
</evidence>
<dbReference type="SUPFAM" id="SSF103473">
    <property type="entry name" value="MFS general substrate transporter"/>
    <property type="match status" value="1"/>
</dbReference>
<evidence type="ECO:0000256" key="1">
    <source>
        <dbReference type="ARBA" id="ARBA00004651"/>
    </source>
</evidence>
<feature type="transmembrane region" description="Helical" evidence="6">
    <location>
        <begin position="392"/>
        <end position="414"/>
    </location>
</feature>
<feature type="transmembrane region" description="Helical" evidence="6">
    <location>
        <begin position="111"/>
        <end position="135"/>
    </location>
</feature>
<feature type="transmembrane region" description="Helical" evidence="6">
    <location>
        <begin position="54"/>
        <end position="74"/>
    </location>
</feature>
<keyword evidence="8" id="KW-1185">Reference proteome</keyword>
<dbReference type="Proteomes" id="UP000730482">
    <property type="component" value="Unassembled WGS sequence"/>
</dbReference>